<dbReference type="PANTHER" id="PTHR12526:SF627">
    <property type="entry name" value="D-RHAMNOSYLTRANSFERASE WBPZ"/>
    <property type="match status" value="1"/>
</dbReference>
<name>A0A285X8G9_9FLAO</name>
<dbReference type="GO" id="GO:0016757">
    <property type="term" value="F:glycosyltransferase activity"/>
    <property type="evidence" value="ECO:0007669"/>
    <property type="project" value="InterPro"/>
</dbReference>
<dbReference type="CDD" id="cd03801">
    <property type="entry name" value="GT4_PimA-like"/>
    <property type="match status" value="1"/>
</dbReference>
<dbReference type="Pfam" id="PF00534">
    <property type="entry name" value="Glycos_transf_1"/>
    <property type="match status" value="1"/>
</dbReference>
<keyword evidence="3" id="KW-0808">Transferase</keyword>
<evidence type="ECO:0000313" key="4">
    <source>
        <dbReference type="Proteomes" id="UP000219193"/>
    </source>
</evidence>
<feature type="domain" description="Glycosyl transferase family 1" evidence="1">
    <location>
        <begin position="175"/>
        <end position="336"/>
    </location>
</feature>
<accession>A0A285X8G9</accession>
<sequence>MKVLHVSGARSWGGNEQQLMYLIDELEKLGVEQKIFCFTGTPLFEEVKNHPVEILAMEYKKPHTSAYRKFFRNLVEQHKIDVIHLHTSDSVTGFVVTDLFKVIGIPTVFAKKGVREKNSILSKYKYNYPAIDRIIVISEYVRENFKKVLKRKNHSKMVTVHNGIKQIDRGEPEFSIRKKLGLQEELVLFGNIANHTRAKDLMTLVKAVEIVVKKGVTNFHLVQMGSPSKLTPEFKKAVEAAGIGPYFTFLGFVANAVSFMPQLDALVISSKREGGPSSLMEAFSQKTAVITTRVGVVEEVIENGRNGFFVEPENPEALAQKLIEFIRNPELEKQFGDLSFEKYRNEFTAEHLGKKTLDVYKELVTSKRNLVH</sequence>
<dbReference type="PANTHER" id="PTHR12526">
    <property type="entry name" value="GLYCOSYLTRANSFERASE"/>
    <property type="match status" value="1"/>
</dbReference>
<organism evidence="3 4">
    <name type="scientific">Salinimicrobium sediminis</name>
    <dbReference type="NCBI Taxonomy" id="1343891"/>
    <lineage>
        <taxon>Bacteria</taxon>
        <taxon>Pseudomonadati</taxon>
        <taxon>Bacteroidota</taxon>
        <taxon>Flavobacteriia</taxon>
        <taxon>Flavobacteriales</taxon>
        <taxon>Flavobacteriaceae</taxon>
        <taxon>Salinimicrobium</taxon>
    </lineage>
</organism>
<dbReference type="EMBL" id="OCMF01000004">
    <property type="protein sequence ID" value="SOC81316.1"/>
    <property type="molecule type" value="Genomic_DNA"/>
</dbReference>
<gene>
    <name evidence="3" type="ORF">SAMN06296241_2891</name>
</gene>
<proteinExistence type="predicted"/>
<dbReference type="Proteomes" id="UP000219193">
    <property type="component" value="Unassembled WGS sequence"/>
</dbReference>
<keyword evidence="4" id="KW-1185">Reference proteome</keyword>
<dbReference type="Gene3D" id="3.40.50.2000">
    <property type="entry name" value="Glycogen Phosphorylase B"/>
    <property type="match status" value="2"/>
</dbReference>
<evidence type="ECO:0000259" key="1">
    <source>
        <dbReference type="Pfam" id="PF00534"/>
    </source>
</evidence>
<dbReference type="AlphaFoldDB" id="A0A285X8G9"/>
<dbReference type="Pfam" id="PF13439">
    <property type="entry name" value="Glyco_transf_4"/>
    <property type="match status" value="1"/>
</dbReference>
<evidence type="ECO:0000313" key="3">
    <source>
        <dbReference type="EMBL" id="SOC81316.1"/>
    </source>
</evidence>
<dbReference type="OrthoDB" id="1522162at2"/>
<dbReference type="InterPro" id="IPR001296">
    <property type="entry name" value="Glyco_trans_1"/>
</dbReference>
<dbReference type="RefSeq" id="WP_097057079.1">
    <property type="nucleotide sequence ID" value="NZ_OCMF01000004.1"/>
</dbReference>
<reference evidence="4" key="1">
    <citation type="submission" date="2017-09" db="EMBL/GenBank/DDBJ databases">
        <authorList>
            <person name="Varghese N."/>
            <person name="Submissions S."/>
        </authorList>
    </citation>
    <scope>NUCLEOTIDE SEQUENCE [LARGE SCALE GENOMIC DNA]</scope>
    <source>
        <strain evidence="4">CGMCC 1.12641</strain>
    </source>
</reference>
<dbReference type="InterPro" id="IPR028098">
    <property type="entry name" value="Glyco_trans_4-like_N"/>
</dbReference>
<protein>
    <submittedName>
        <fullName evidence="3">Glycosyltransferase involved in cell wall bisynthesis</fullName>
    </submittedName>
</protein>
<feature type="domain" description="Glycosyltransferase subfamily 4-like N-terminal" evidence="2">
    <location>
        <begin position="12"/>
        <end position="164"/>
    </location>
</feature>
<dbReference type="SUPFAM" id="SSF53756">
    <property type="entry name" value="UDP-Glycosyltransferase/glycogen phosphorylase"/>
    <property type="match status" value="1"/>
</dbReference>
<evidence type="ECO:0000259" key="2">
    <source>
        <dbReference type="Pfam" id="PF13439"/>
    </source>
</evidence>